<dbReference type="EMBL" id="JAGRRH010000060">
    <property type="protein sequence ID" value="KAG7338281.1"/>
    <property type="molecule type" value="Genomic_DNA"/>
</dbReference>
<reference evidence="1" key="2">
    <citation type="submission" date="2021-04" db="EMBL/GenBank/DDBJ databases">
        <authorList>
            <person name="Podell S."/>
        </authorList>
    </citation>
    <scope>NUCLEOTIDE SEQUENCE</scope>
    <source>
        <strain evidence="1">Hildebrandi</strain>
    </source>
</reference>
<evidence type="ECO:0000313" key="2">
    <source>
        <dbReference type="EMBL" id="KAG7340490.1"/>
    </source>
</evidence>
<dbReference type="EMBL" id="JAGRRH010000027">
    <property type="protein sequence ID" value="KAG7340490.1"/>
    <property type="molecule type" value="Genomic_DNA"/>
</dbReference>
<keyword evidence="3" id="KW-1185">Reference proteome</keyword>
<name>A0A9K3K842_9STRA</name>
<gene>
    <name evidence="2" type="ORF">IV203_024033</name>
    <name evidence="1" type="ORF">IV203_024529</name>
</gene>
<dbReference type="InterPro" id="IPR018790">
    <property type="entry name" value="DUF2358"/>
</dbReference>
<dbReference type="AlphaFoldDB" id="A0A9K3K842"/>
<sequence>MVKKPYPFSFAMWFMAAYRFASVNGFQPERPQLTSLRRSLQVANADFSSSNNTMAEIHREFLAQPKDTYLQSSSRTKHWNSHRDFNVFERWCLGRLETWYAMSQRVKCPFFRRRYGDGLDHLEWVLRHLVIRRSCCDAMGPAQACRSIDNGYKSQHLPVQTIVRILESDWEGKRNSKGYYITGILSSHIYRDDCLFTSPDPDLPIRGLRKYLGVASHLFDSKTSSSQLLSLKAVENSHPISIQATWTMQLTLRLPWKPKLPSLMGSTTYYLDDENLIYHHHETWDRDVSVLFWAIFIPHDKPQGKDNVAPDS</sequence>
<reference evidence="1" key="1">
    <citation type="journal article" date="2021" name="Sci. Rep.">
        <title>Diploid genomic architecture of Nitzschia inconspicua, an elite biomass production diatom.</title>
        <authorList>
            <person name="Oliver A."/>
            <person name="Podell S."/>
            <person name="Pinowska A."/>
            <person name="Traller J.C."/>
            <person name="Smith S.R."/>
            <person name="McClure R."/>
            <person name="Beliaev A."/>
            <person name="Bohutskyi P."/>
            <person name="Hill E.A."/>
            <person name="Rabines A."/>
            <person name="Zheng H."/>
            <person name="Allen L.Z."/>
            <person name="Kuo A."/>
            <person name="Grigoriev I.V."/>
            <person name="Allen A.E."/>
            <person name="Hazlebeck D."/>
            <person name="Allen E.E."/>
        </authorList>
    </citation>
    <scope>NUCLEOTIDE SEQUENCE</scope>
    <source>
        <strain evidence="1">Hildebrandi</strain>
    </source>
</reference>
<proteinExistence type="predicted"/>
<evidence type="ECO:0000313" key="1">
    <source>
        <dbReference type="EMBL" id="KAG7338281.1"/>
    </source>
</evidence>
<organism evidence="1 3">
    <name type="scientific">Nitzschia inconspicua</name>
    <dbReference type="NCBI Taxonomy" id="303405"/>
    <lineage>
        <taxon>Eukaryota</taxon>
        <taxon>Sar</taxon>
        <taxon>Stramenopiles</taxon>
        <taxon>Ochrophyta</taxon>
        <taxon>Bacillariophyta</taxon>
        <taxon>Bacillariophyceae</taxon>
        <taxon>Bacillariophycidae</taxon>
        <taxon>Bacillariales</taxon>
        <taxon>Bacillariaceae</taxon>
        <taxon>Nitzschia</taxon>
    </lineage>
</organism>
<dbReference type="PANTHER" id="PTHR34123:SF3">
    <property type="entry name" value="SNOAL-LIKE DOMAIN-CONTAINING PROTEIN"/>
    <property type="match status" value="1"/>
</dbReference>
<accession>A0A9K3K842</accession>
<dbReference type="PANTHER" id="PTHR34123">
    <property type="entry name" value="OS04G0578200 PROTEIN"/>
    <property type="match status" value="1"/>
</dbReference>
<dbReference type="Pfam" id="PF10184">
    <property type="entry name" value="DUF2358"/>
    <property type="match status" value="1"/>
</dbReference>
<dbReference type="Proteomes" id="UP000693970">
    <property type="component" value="Unassembled WGS sequence"/>
</dbReference>
<comment type="caution">
    <text evidence="1">The sequence shown here is derived from an EMBL/GenBank/DDBJ whole genome shotgun (WGS) entry which is preliminary data.</text>
</comment>
<dbReference type="OrthoDB" id="348976at2759"/>
<protein>
    <submittedName>
        <fullName evidence="1">DUF2358 domain containing protein</fullName>
    </submittedName>
</protein>
<evidence type="ECO:0000313" key="3">
    <source>
        <dbReference type="Proteomes" id="UP000693970"/>
    </source>
</evidence>